<organism evidence="4 5">
    <name type="scientific">Endocarpon pusillum</name>
    <dbReference type="NCBI Taxonomy" id="364733"/>
    <lineage>
        <taxon>Eukaryota</taxon>
        <taxon>Fungi</taxon>
        <taxon>Dikarya</taxon>
        <taxon>Ascomycota</taxon>
        <taxon>Pezizomycotina</taxon>
        <taxon>Eurotiomycetes</taxon>
        <taxon>Chaetothyriomycetidae</taxon>
        <taxon>Verrucariales</taxon>
        <taxon>Verrucariaceae</taxon>
        <taxon>Endocarpon</taxon>
    </lineage>
</organism>
<keyword evidence="1" id="KW-0040">ANK repeat</keyword>
<dbReference type="Gene3D" id="1.25.40.10">
    <property type="entry name" value="Tetratricopeptide repeat domain"/>
    <property type="match status" value="1"/>
</dbReference>
<dbReference type="SMART" id="SM00248">
    <property type="entry name" value="ANK"/>
    <property type="match status" value="1"/>
</dbReference>
<dbReference type="InterPro" id="IPR011990">
    <property type="entry name" value="TPR-like_helical_dom_sf"/>
</dbReference>
<dbReference type="PANTHER" id="PTHR35391:SF7">
    <property type="entry name" value="C2H2-TYPE DOMAIN-CONTAINING PROTEIN"/>
    <property type="match status" value="1"/>
</dbReference>
<evidence type="ECO:0000256" key="1">
    <source>
        <dbReference type="PROSITE-ProRule" id="PRU00023"/>
    </source>
</evidence>
<evidence type="ECO:0000259" key="3">
    <source>
        <dbReference type="PROSITE" id="PS00028"/>
    </source>
</evidence>
<feature type="compositionally biased region" description="Polar residues" evidence="2">
    <location>
        <begin position="310"/>
        <end position="319"/>
    </location>
</feature>
<dbReference type="AlphaFoldDB" id="A0A8H7AHM7"/>
<dbReference type="PROSITE" id="PS00028">
    <property type="entry name" value="ZINC_FINGER_C2H2_1"/>
    <property type="match status" value="1"/>
</dbReference>
<feature type="region of interest" description="Disordered" evidence="2">
    <location>
        <begin position="306"/>
        <end position="333"/>
    </location>
</feature>
<dbReference type="Pfam" id="PF00023">
    <property type="entry name" value="Ank"/>
    <property type="match status" value="1"/>
</dbReference>
<feature type="repeat" description="ANK" evidence="1">
    <location>
        <begin position="783"/>
        <end position="815"/>
    </location>
</feature>
<feature type="compositionally biased region" description="Polar residues" evidence="2">
    <location>
        <begin position="663"/>
        <end position="673"/>
    </location>
</feature>
<dbReference type="InterPro" id="IPR036770">
    <property type="entry name" value="Ankyrin_rpt-contain_sf"/>
</dbReference>
<dbReference type="SUPFAM" id="SSF48452">
    <property type="entry name" value="TPR-like"/>
    <property type="match status" value="1"/>
</dbReference>
<evidence type="ECO:0000313" key="4">
    <source>
        <dbReference type="EMBL" id="KAF7505310.1"/>
    </source>
</evidence>
<evidence type="ECO:0000313" key="5">
    <source>
        <dbReference type="Proteomes" id="UP000606974"/>
    </source>
</evidence>
<dbReference type="InterPro" id="IPR002110">
    <property type="entry name" value="Ankyrin_rpt"/>
</dbReference>
<dbReference type="Pfam" id="PF26082">
    <property type="entry name" value="zf-C2H2_AcuF"/>
    <property type="match status" value="1"/>
</dbReference>
<feature type="domain" description="C2H2-type" evidence="3">
    <location>
        <begin position="480"/>
        <end position="502"/>
    </location>
</feature>
<gene>
    <name evidence="4" type="ORF">GJ744_001013</name>
</gene>
<dbReference type="PROSITE" id="PS50088">
    <property type="entry name" value="ANK_REPEAT"/>
    <property type="match status" value="1"/>
</dbReference>
<proteinExistence type="predicted"/>
<feature type="region of interest" description="Disordered" evidence="2">
    <location>
        <begin position="638"/>
        <end position="673"/>
    </location>
</feature>
<reference evidence="4" key="1">
    <citation type="submission" date="2020-02" db="EMBL/GenBank/DDBJ databases">
        <authorList>
            <person name="Palmer J.M."/>
        </authorList>
    </citation>
    <scope>NUCLEOTIDE SEQUENCE</scope>
    <source>
        <strain evidence="4">EPUS1.4</strain>
        <tissue evidence="4">Thallus</tissue>
    </source>
</reference>
<dbReference type="PROSITE" id="PS50297">
    <property type="entry name" value="ANK_REP_REGION"/>
    <property type="match status" value="1"/>
</dbReference>
<name>A0A8H7AHM7_9EURO</name>
<dbReference type="InterPro" id="IPR058925">
    <property type="entry name" value="zf-C2H2_AcuF"/>
</dbReference>
<comment type="caution">
    <text evidence="4">The sequence shown here is derived from an EMBL/GenBank/DDBJ whole genome shotgun (WGS) entry which is preliminary data.</text>
</comment>
<dbReference type="Gene3D" id="1.25.40.20">
    <property type="entry name" value="Ankyrin repeat-containing domain"/>
    <property type="match status" value="1"/>
</dbReference>
<dbReference type="InterPro" id="IPR013087">
    <property type="entry name" value="Znf_C2H2_type"/>
</dbReference>
<evidence type="ECO:0000256" key="2">
    <source>
        <dbReference type="SAM" id="MobiDB-lite"/>
    </source>
</evidence>
<dbReference type="EMBL" id="JAACFV010000112">
    <property type="protein sequence ID" value="KAF7505310.1"/>
    <property type="molecule type" value="Genomic_DNA"/>
</dbReference>
<accession>A0A8H7AHM7</accession>
<dbReference type="OrthoDB" id="2546325at2759"/>
<protein>
    <recommendedName>
        <fullName evidence="3">C2H2-type domain-containing protein</fullName>
    </recommendedName>
</protein>
<dbReference type="SUPFAM" id="SSF48403">
    <property type="entry name" value="Ankyrin repeat"/>
    <property type="match status" value="1"/>
</dbReference>
<dbReference type="Pfam" id="PF13424">
    <property type="entry name" value="TPR_12"/>
    <property type="match status" value="1"/>
</dbReference>
<dbReference type="PANTHER" id="PTHR35391">
    <property type="entry name" value="C2H2-TYPE DOMAIN-CONTAINING PROTEIN-RELATED"/>
    <property type="match status" value="1"/>
</dbReference>
<sequence length="821" mass="92000">MESPEGLGSGAERIVGSGVSQKPGICITFSNCLGLFRQFILALGHENCRVVCLQQVKLPAVLDEYGRLKIWGDQIKASLPEKSRGSLDDTLKNEPKLKGVVLNILCRLQAQLDQAIPIAKRTYQKSLGSDQDSVSSVSADSDSAPNDEDFLPKARVSKISVLVSHIFEQVRSLYHLSMLLHRPTITDRYIRSKPKGERNSNQMSMSKYDYFHVREKVRQWLGQSKSSFGGCNERESATTLIDIQYREIEDNNLLSESEIIYHRLSRANTRRREQLTYWLRNPDKPCVVVPDEPRQISEPMPMKRVATAGESKSQMTTIKQPKAATTGLDKPVQSTTSKQSFSIVARSAIDDTKTRSGQPRTVYAQSTVGPRRSIRVPDLPVSAKLKPASSCPFCHNELTSTYDCPFCHVNHCPKFECPYCHLSLQTEIMEVRQVWKRHVFRDLRPYVCTFAKCQNPEKLYVTRSDWIYHESQMHRRQWVCGGNCGEICSTRDAMAAHFRYSHPESISESQIPICLDICERPIDLHQPTACMLCLEELSLLQLQGHIAEHMEEIALFVLPKDMEGIEDTDSKKVAGLLSQTAENTSQDASFRSSLGFPLVDEPNRSVQIPEGFARLLSMEEPSDTAKCASWMLNAEEEEIAMSPGPKPEESITSDVESKELSGDTLSPQSTEHPATLTSMANLASTYWNQGRWKELAGAFEANGQVKEALSLLEQVVKISEQTLAEDHPDRLASQHELARAYKANGQIKEAVSLLEHRASGLGQKETEQLLVDKGANIEATNKDGETALHRASESGQKEVMQLLVDKGANIHSLRKRTRMDI</sequence>
<keyword evidence="5" id="KW-1185">Reference proteome</keyword>
<dbReference type="Proteomes" id="UP000606974">
    <property type="component" value="Unassembled WGS sequence"/>
</dbReference>